<comment type="similarity">
    <text evidence="1 9">Belongs to the class-I aminoacyl-tRNA synthetase family.</text>
</comment>
<dbReference type="InterPro" id="IPR004493">
    <property type="entry name" value="Leu-tRNA-synth_Ia_arc/euk"/>
</dbReference>
<organism evidence="12 13">
    <name type="scientific">Promethearchaeum syntrophicum</name>
    <dbReference type="NCBI Taxonomy" id="2594042"/>
    <lineage>
        <taxon>Archaea</taxon>
        <taxon>Promethearchaeati</taxon>
        <taxon>Promethearchaeota</taxon>
        <taxon>Promethearchaeia</taxon>
        <taxon>Promethearchaeales</taxon>
        <taxon>Promethearchaeaceae</taxon>
        <taxon>Promethearchaeum</taxon>
    </lineage>
</organism>
<dbReference type="GO" id="GO:0004823">
    <property type="term" value="F:leucine-tRNA ligase activity"/>
    <property type="evidence" value="ECO:0007669"/>
    <property type="project" value="UniProtKB-UniRule"/>
</dbReference>
<keyword evidence="3 9" id="KW-0436">Ligase</keyword>
<keyword evidence="13" id="KW-1185">Reference proteome</keyword>
<dbReference type="Gene3D" id="3.30.2320.20">
    <property type="entry name" value="Class I aminoacyl-tRNA synthetases (RS)"/>
    <property type="match status" value="1"/>
</dbReference>
<dbReference type="GO" id="GO:0005524">
    <property type="term" value="F:ATP binding"/>
    <property type="evidence" value="ECO:0007669"/>
    <property type="project" value="UniProtKB-KW"/>
</dbReference>
<keyword evidence="7 9" id="KW-0030">Aminoacyl-tRNA synthetase</keyword>
<keyword evidence="5 9" id="KW-0067">ATP-binding</keyword>
<evidence type="ECO:0000256" key="1">
    <source>
        <dbReference type="ARBA" id="ARBA00005594"/>
    </source>
</evidence>
<name>A0A5B9D9W9_9ARCH</name>
<evidence type="ECO:0000259" key="11">
    <source>
        <dbReference type="Pfam" id="PF08264"/>
    </source>
</evidence>
<dbReference type="InterPro" id="IPR014729">
    <property type="entry name" value="Rossmann-like_a/b/a_fold"/>
</dbReference>
<sequence length="989" mass="115220">MKDFLEQLRTIEIKWQKRWQDAKIFEPKITDEKPKWFVTLPYPYASGPLHIGHCRTYNIGDIYARYKRQRGYNVLWPMAFHITGTPVLSISTRIKKGDSKIRAMYEDYIGIYEKDPIEKKKILKSFEDPHNVAMYFAGKLIHDFLRMGFSIDTTRQFTTGDKEYNKFIEWQYGILNEKGYITKGNYPILWCPHCKNAVGEDDIQGGDESKIEVNELIGVKFKISKDAYLVAATLRPETVYGVTNIWINPNAIYYKIDFNNEKWIISENAYTKIKEQNYQVKMIKKLKGFELIGQTVEIPMLGRAIPIYPADFVDPDHATGVVYSVPAHAPYDYIALKDLQEDSETIKKYHLDIQILSRIVPISLIEVKGYGEFPAVEICKNLGIKTQNNDELLEKATQTIYKAEFYSGKLKEITNEIAGMSVENAKIAMEQILKEKNLAQTVYEVSKKATCRCGSKIIVAVLPDQYFLNYGNEKWKTKAFSALKEMSIVPKKYRITFEKSFDWLQKRPCVRKRGLGTEFPMTKGKGWIIESLSDSVIYMAFYTIIKIIRKQKIQAQQLIPELFDYIFLNKGNIEQISVKSNISIELITMFKNEFEYWYPNDFRHTAINHISNHLSFAIFHHVAIFPEKYWLKKISLNDMLIMEGQKMGKSKGNVIPIANIPVKYSADLTRLHLASVVTVDSIIDWRDKEVAYSLKKLKKFWDFAFSVKDVDKIEEKEPFEKKNINISFNSKVFRSTINTNIYRAITAIENDSIREYIQFGFFENLREIEKFGKLVDQLDLSEGKFVIRTAIEDVTNLIAPVIPHICEEIYEMFHRENKNIGFISQNLITVPSLSEEDNQLALESNFVKDLIDDIEQILHVVEKKPKKIFCYINPQWKHVLYEETAQRFKNSAPSLKEIMILAKKNPKLQKFMKEIAKEAQFIIKNPSVFKISILKPKEQKSSIVSYKKYLEMKYGDIEIVIHYSDEIGIYDPKNKRFNARPMKPAIYIE</sequence>
<dbReference type="InterPro" id="IPR002300">
    <property type="entry name" value="aa-tRNA-synth_Ia"/>
</dbReference>
<dbReference type="EC" id="6.1.1.4" evidence="2 8"/>
<dbReference type="RefSeq" id="WP_147662945.1">
    <property type="nucleotide sequence ID" value="NZ_CP042905.2"/>
</dbReference>
<keyword evidence="6 9" id="KW-0648">Protein biosynthesis</keyword>
<dbReference type="InterPro" id="IPR001412">
    <property type="entry name" value="aa-tRNA-synth_I_CS"/>
</dbReference>
<evidence type="ECO:0000259" key="10">
    <source>
        <dbReference type="Pfam" id="PF00133"/>
    </source>
</evidence>
<dbReference type="Pfam" id="PF08264">
    <property type="entry name" value="Anticodon_1"/>
    <property type="match status" value="1"/>
</dbReference>
<evidence type="ECO:0000313" key="13">
    <source>
        <dbReference type="Proteomes" id="UP000321408"/>
    </source>
</evidence>
<dbReference type="PANTHER" id="PTHR45794:SF1">
    <property type="entry name" value="LEUCINE--TRNA LIGASE, CYTOPLASMIC"/>
    <property type="match status" value="1"/>
</dbReference>
<dbReference type="Proteomes" id="UP000321408">
    <property type="component" value="Chromosome"/>
</dbReference>
<dbReference type="EMBL" id="CP042905">
    <property type="protein sequence ID" value="QEE16058.1"/>
    <property type="molecule type" value="Genomic_DNA"/>
</dbReference>
<dbReference type="Gene3D" id="1.10.10.720">
    <property type="entry name" value="leucyl-tRNA synthetase"/>
    <property type="match status" value="1"/>
</dbReference>
<dbReference type="NCBIfam" id="TIGR00395">
    <property type="entry name" value="leuS_arch"/>
    <property type="match status" value="1"/>
</dbReference>
<evidence type="ECO:0000256" key="7">
    <source>
        <dbReference type="ARBA" id="ARBA00023146"/>
    </source>
</evidence>
<reference evidence="12 13" key="2">
    <citation type="journal article" date="2024" name="Int. J. Syst. Evol. Microbiol.">
        <title>Promethearchaeum syntrophicum gen. nov., sp. nov., an anaerobic, obligately syntrophic archaeon, the first isolate of the lineage 'Asgard' archaea, and proposal of the new archaeal phylum Promethearchaeota phyl. nov. and kingdom Promethearchaeati regn. nov.</title>
        <authorList>
            <person name="Imachi H."/>
            <person name="Nobu M.K."/>
            <person name="Kato S."/>
            <person name="Takaki Y."/>
            <person name="Miyazaki M."/>
            <person name="Miyata M."/>
            <person name="Ogawara M."/>
            <person name="Saito Y."/>
            <person name="Sakai S."/>
            <person name="Tahara Y.O."/>
            <person name="Takano Y."/>
            <person name="Tasumi E."/>
            <person name="Uematsu K."/>
            <person name="Yoshimura T."/>
            <person name="Itoh T."/>
            <person name="Ohkuma M."/>
            <person name="Takai K."/>
        </authorList>
    </citation>
    <scope>NUCLEOTIDE SEQUENCE [LARGE SCALE GENOMIC DNA]</scope>
    <source>
        <strain evidence="12 13">MK-D1</strain>
    </source>
</reference>
<dbReference type="Gene3D" id="3.90.740.10">
    <property type="entry name" value="Valyl/Leucyl/Isoleucyl-tRNA synthetase, editing domain"/>
    <property type="match status" value="1"/>
</dbReference>
<dbReference type="SUPFAM" id="SSF47323">
    <property type="entry name" value="Anticodon-binding domain of a subclass of class I aminoacyl-tRNA synthetases"/>
    <property type="match status" value="1"/>
</dbReference>
<evidence type="ECO:0000256" key="8">
    <source>
        <dbReference type="NCBIfam" id="TIGR00395"/>
    </source>
</evidence>
<dbReference type="OrthoDB" id="23906at2157"/>
<accession>A0A5B9D9W9</accession>
<dbReference type="Gene3D" id="3.40.50.620">
    <property type="entry name" value="HUPs"/>
    <property type="match status" value="1"/>
</dbReference>
<dbReference type="Gene3D" id="1.10.730.10">
    <property type="entry name" value="Isoleucyl-tRNA Synthetase, Domain 1"/>
    <property type="match status" value="1"/>
</dbReference>
<proteinExistence type="inferred from homology"/>
<dbReference type="InterPro" id="IPR009008">
    <property type="entry name" value="Val/Leu/Ile-tRNA-synth_edit"/>
</dbReference>
<evidence type="ECO:0000256" key="5">
    <source>
        <dbReference type="ARBA" id="ARBA00022840"/>
    </source>
</evidence>
<evidence type="ECO:0000313" key="12">
    <source>
        <dbReference type="EMBL" id="QEE16058.1"/>
    </source>
</evidence>
<dbReference type="GeneID" id="41329877"/>
<evidence type="ECO:0000256" key="6">
    <source>
        <dbReference type="ARBA" id="ARBA00022917"/>
    </source>
</evidence>
<dbReference type="NCBIfam" id="NF008957">
    <property type="entry name" value="PRK12300.1"/>
    <property type="match status" value="1"/>
</dbReference>
<reference evidence="12 13" key="1">
    <citation type="journal article" date="2020" name="Nature">
        <title>Isolation of an archaeon at the prokaryote-eukaryote interface.</title>
        <authorList>
            <person name="Imachi H."/>
            <person name="Nobu M.K."/>
            <person name="Nakahara N."/>
            <person name="Morono Y."/>
            <person name="Ogawara M."/>
            <person name="Takaki Y."/>
            <person name="Takano Y."/>
            <person name="Uematsu K."/>
            <person name="Ikuta T."/>
            <person name="Ito M."/>
            <person name="Matsui Y."/>
            <person name="Miyazaki M."/>
            <person name="Murata K."/>
            <person name="Saito Y."/>
            <person name="Sakai S."/>
            <person name="Song C."/>
            <person name="Tasumi E."/>
            <person name="Yamanaka Y."/>
            <person name="Yamaguchi T."/>
            <person name="Kamagata Y."/>
            <person name="Tamaki H."/>
            <person name="Takai K."/>
        </authorList>
    </citation>
    <scope>NUCLEOTIDE SEQUENCE [LARGE SCALE GENOMIC DNA]</scope>
    <source>
        <strain evidence="12 13">MK-D1</strain>
    </source>
</reference>
<dbReference type="InterPro" id="IPR013155">
    <property type="entry name" value="M/V/L/I-tRNA-synth_anticd-bd"/>
</dbReference>
<dbReference type="GO" id="GO:0006429">
    <property type="term" value="P:leucyl-tRNA aminoacylation"/>
    <property type="evidence" value="ECO:0007669"/>
    <property type="project" value="UniProtKB-UniRule"/>
</dbReference>
<dbReference type="PANTHER" id="PTHR45794">
    <property type="entry name" value="LEUCYL-TRNA SYNTHETASE"/>
    <property type="match status" value="1"/>
</dbReference>
<keyword evidence="4 9" id="KW-0547">Nucleotide-binding</keyword>
<feature type="domain" description="Methionyl/Valyl/Leucyl/Isoleucyl-tRNA synthetase anticodon-binding" evidence="11">
    <location>
        <begin position="779"/>
        <end position="862"/>
    </location>
</feature>
<dbReference type="SUPFAM" id="SSF50677">
    <property type="entry name" value="ValRS/IleRS/LeuRS editing domain"/>
    <property type="match status" value="1"/>
</dbReference>
<evidence type="ECO:0000256" key="9">
    <source>
        <dbReference type="RuleBase" id="RU363035"/>
    </source>
</evidence>
<evidence type="ECO:0000256" key="4">
    <source>
        <dbReference type="ARBA" id="ARBA00022741"/>
    </source>
</evidence>
<gene>
    <name evidence="12" type="primary">leuS</name>
    <name evidence="12" type="ORF">DSAG12_01886</name>
</gene>
<dbReference type="AlphaFoldDB" id="A0A5B9D9W9"/>
<protein>
    <recommendedName>
        <fullName evidence="2 8">Leucine--tRNA ligase</fullName>
        <ecNumber evidence="2 8">6.1.1.4</ecNumber>
    </recommendedName>
</protein>
<dbReference type="GO" id="GO:0002161">
    <property type="term" value="F:aminoacyl-tRNA deacylase activity"/>
    <property type="evidence" value="ECO:0007669"/>
    <property type="project" value="InterPro"/>
</dbReference>
<dbReference type="SUPFAM" id="SSF52374">
    <property type="entry name" value="Nucleotidylyl transferase"/>
    <property type="match status" value="1"/>
</dbReference>
<feature type="domain" description="Aminoacyl-tRNA synthetase class Ia" evidence="10">
    <location>
        <begin position="14"/>
        <end position="676"/>
    </location>
</feature>
<dbReference type="PROSITE" id="PS00178">
    <property type="entry name" value="AA_TRNA_LIGASE_I"/>
    <property type="match status" value="1"/>
</dbReference>
<evidence type="ECO:0000256" key="3">
    <source>
        <dbReference type="ARBA" id="ARBA00022598"/>
    </source>
</evidence>
<evidence type="ECO:0000256" key="2">
    <source>
        <dbReference type="ARBA" id="ARBA00013164"/>
    </source>
</evidence>
<dbReference type="Pfam" id="PF00133">
    <property type="entry name" value="tRNA-synt_1"/>
    <property type="match status" value="1"/>
</dbReference>
<dbReference type="KEGG" id="psyt:DSAG12_01886"/>
<dbReference type="InterPro" id="IPR009080">
    <property type="entry name" value="tRNAsynth_Ia_anticodon-bd"/>
</dbReference>